<comment type="caution">
    <text evidence="7">The sequence shown here is derived from an EMBL/GenBank/DDBJ whole genome shotgun (WGS) entry which is preliminary data.</text>
</comment>
<dbReference type="Proteomes" id="UP000607559">
    <property type="component" value="Unassembled WGS sequence"/>
</dbReference>
<keyword evidence="5" id="KW-0732">Signal</keyword>
<keyword evidence="3" id="KW-0843">Virulence</keyword>
<feature type="domain" description="Insecticide toxin TcdB middle/N-terminal" evidence="6">
    <location>
        <begin position="1838"/>
        <end position="1960"/>
    </location>
</feature>
<evidence type="ECO:0000256" key="1">
    <source>
        <dbReference type="ARBA" id="ARBA00004613"/>
    </source>
</evidence>
<dbReference type="EMBL" id="BMJC01000008">
    <property type="protein sequence ID" value="GGB25045.1"/>
    <property type="molecule type" value="Genomic_DNA"/>
</dbReference>
<keyword evidence="8" id="KW-1185">Reference proteome</keyword>
<accession>A0A8J2UJ27</accession>
<keyword evidence="2" id="KW-0964">Secreted</keyword>
<dbReference type="PANTHER" id="PTHR32305">
    <property type="match status" value="1"/>
</dbReference>
<comment type="subcellular location">
    <subcellularLocation>
        <location evidence="1">Secreted</location>
    </subcellularLocation>
</comment>
<reference evidence="7" key="1">
    <citation type="journal article" date="2014" name="Int. J. Syst. Evol. Microbiol.">
        <title>Complete genome sequence of Corynebacterium casei LMG S-19264T (=DSM 44701T), isolated from a smear-ripened cheese.</title>
        <authorList>
            <consortium name="US DOE Joint Genome Institute (JGI-PGF)"/>
            <person name="Walter F."/>
            <person name="Albersmeier A."/>
            <person name="Kalinowski J."/>
            <person name="Ruckert C."/>
        </authorList>
    </citation>
    <scope>NUCLEOTIDE SEQUENCE</scope>
    <source>
        <strain evidence="7">CGMCC 1.15448</strain>
    </source>
</reference>
<dbReference type="Gene3D" id="2.180.10.10">
    <property type="entry name" value="RHS repeat-associated core"/>
    <property type="match status" value="2"/>
</dbReference>
<sequence length="3313" mass="356946">MRTTFTKGTVLFLILSICLHVYAKAPGDKAYSGKNRRHDPATRIHSSPQQAGVIGVGVTGEADNPADNLFHVYLAAPLKGNERVWLSYDLDGVQDYTAVSRSINDQLAAGGYFVRKRSGWEHQRERVSASWLRQGDNVIRFGLPAGAAYGYKVKNLAIEVAAPGAAEAVVLSQGALSRGGLSRGAMQQGSLPRYADKGYVEGFVTGAGRQMAKVTIDGKAARVWKGAFEAIVQRPAGLGGSLRPGGSAGGWLPADSAGGWQSTIEVEYPDGRKEQRVVRFAGEEKADYQYDIAGAVVSTHRWVGAGQAAVLAVGGASISIPKNALQAAATVSVTALRTVDLPALDQGMVNVTAGGGGFRFLPHGHLFAHDARLSLDYDSTLIPDGYTAKDIRTYYFDEKKGHWVALARDSVAARAAAVAGEATGEAAGEGAAARAGAGAKAGVGVVWSRTGHFTDMINGIIKVPESPQVDAYNSNSMKGIKAADPSAAVNLIAPPRANAMGNASLGYPIEIPAGRHGLQPQLAISYNSAGGDGWLGMGWDLSVPCVGIETRWGAPRFDAQNETETYTLSGGQLSPVAHRGDLVARSAEKQFYPRVEAAFDKIIRHGNSPQTYWWEVTDKEGTRFFYGGDPSTGVDAASTLSDANGNIAHWALREELDLHGNFIHYFYTKVSDPGVSNSTVMGIQLYLSKITYTGYNGTEGRYSVLFGRDRDVDGHTTRKDVGITGLNGFKEVTADLLRRIDVQLDGTDIRHYELNYTQGAFYKTLLAGISQFDASGNFFNQHTFDYYKDVASGGTLAPLATAQPWVTNADNVHGGMLTHLSGFTDEASALSGTANTDFTGGVTISVGFGSPTDKLNSVGGSFSYSQSQSNGLLAMVDINGDGLPDKLFLDGGSNTLYYRPNQSGTTGKTTFGDKIAINGINVFQKDKSTGYTVGLEAVAFSALMAGANATWTNNKTTIYFTEANGDQLPDIVKDGQVYFNHIDTTTGQITFTPTSVGTPSPIFAGVTISQNLIDPTEAENDRQQAIDNNPLQDVVRMWQAPYSGTINVTAPVQLLPSNDPERASTPADGVRVAVQLRGSEIWTQNIGPDDYSVHQPTGLSGLSVQKGDRIYFRVGSIENGSYDSVNWAPVIDYVGQDLSVADANGKTLYHFDAAKDFVLSSAQTLTPPINGTVHIGGPFVKPVTTDDVTLMIQQTSSGTTTTIWQQTYAKDQAVNTTISLDNIAVTNSSQYSFLVTSPTNVDWANVSWQPVMTFTSAADPTIDLTKTTISSAAVPNYSILANGLQPSLPYSVVFGDAALHTITVTPQLAIDPTLLAGGSGTGTIIFSVKEPGKLLGEVAMPVQNGIVQSGNYALNIGVHNGDQLYVDYHVADNGLAAAITSATATLSGDLNGSAPAGLWSGVPKNGKEEDIIFGSFYRGWGQFAWNGNRSYATQPIDETLLKPSDQIAQKANVDPTALSQQDGNQLTASQAYDPKADRFIILVANGNQQRWAGYDREVFVKGANMSSSRMGAKDVSLLTINTGGGGTGSPGVDKVSKVTTTAYTLSANVGFAGASGSHSSSTSKSLTDFMDMNGDHYPDVVGEQLIQYTDARGGLSNRTVSNGPIQQTDATVNGVALTGSAYIPMSIFRSSPDGEQQVDAGTATTNAGSGKISVTGNAGVNVGSNQAGFLYVDMNGDGLPDRVDQSTHLVSLNLGYGFAPGEDWGFDQIQQGSSNSFSGGVGLGFNWAQNSISVGVSLSRSDNASNLSLQDMNGDGLPDLVTVAPGIGGSQALQVRLNTGNGFSTDVLTWTGAAAISTNSSTSESGNLAFTVGFTLFGLKFTVNPSANIGDGMARELIKMQDINGDGYPDYVSSTKDDNLTVSLSTIGRTNLLRTVNRPMGAVFALDYQRVGNTFDMPNSVWTLASVKVFDGFKGDGPDTLMTTFGYSGGHFDRDERDFFGFRTVQTSSHDAAHNNAVYSMATETFANDNFYTKGMALSQLLQSGDGKKYTETDNTYELHDITSGTVLPDSYKTNDAGAAFVALSRTDHLFYEGQPNPGKTTYFTYGYDTKGNVIQYTDFGDAPSGDDISAAVTYYNITDKYIVGSAKSIVVTGGGGGTTYRKRESTIDTQTGDVTEIRAYLQDGTVAVNDIGYDQYGNLMTITGAPNAKGQRLQENYVFDDQVHQYIVKASNSYGYSSQSTYDYRFGHPLSTVDLNNNSMHYVLDDLGRVTQITGPYELAAGVPYTIRFDYHPGSAVPWAHTAHYDPAHPGNDLETVTFMDGLARMLQTKKDAAIFQNKGNADKEQMIVSGRLLFDGLGRQQAAYYPTIEDKGSDSVFDAAFDNINPTLTTFDVMNRVLTSTMPDASSTQYTYGFGSDRLQQPQFSTKTQDANGNILEQFTNVRGLITAHKNYTSKGDVWTSFTYDAMNQQLTATDDIGATSSTQYDMLGRRIGQTHPDEGITQYTYDLAGNLTKMVTANLRQDSTAITYTYDFNRVTDISFPHHPENNVHYTYGAAGAAFNRAGKVVVQEDGAGAQEFFYGPLGETVKDDRTIVIPGHGQQTYVTQWNYDTWNRLTSIIYPDSEVVSYTYNLGGLLLSMAGNRQGQVTNYVQQLGYDKFESRVFMGYGNGTQTNYTYEPLRRRLQNLVATTGNGRRMMDNTYGYDKMDNVLSLVNNAPVPASNLMGGAAEYSYTYDDLYRLTTAAGSFKGPHEADRYSLTMEYNTVGSITRKTQTNDKSPNGNNWLPQKKTTYDWSYTYDAKQVHTATHIGNQTYTYDADGNQTGWTDDKTGQRQKMIWDEENRLRSVSVNGQLNSYVYDAAGERILKGKGDGQAVYVNGALSGSSGGIGNFTVYVNPYVVVKSGEYSNHYFIGTQRIATRLEHGWNQQVVAPDAGDSIPYGKKEKLMIQAIVHDEQALQGNDSAGSGVTGPNARGASGVAGSGTSGGTPWANANPNNNGNHYAYGRNKNGGSGTGSVGGDFLYFYHPDHLGSTSYVTDGSGEVYQHLEYFAFGETFVDEHSNTDVIPYLFNGKELDEETGLYYYGARYYNPRTSIWESVDPSAGKYPQWSPYAAMGNNPVLASDPDGREPVPVMFGFFGSTSGWPKLKPSQWYFIITDNGGYTDAQSFSKAAVFNTSHGNAWAYENISQRNEYYQWADKQLSGKSKWFDAAATVTQINAVGAAEFVHYGFLTDEAASFLSQGNKYLFAHNMDNARQLMAGNLDKTFIDANGAKVSLKGLSGKALDYALVQFEQTKVQDFIGQYHKDNPNANMNSIISSINGSMGARLAPSAIRKVMHDYFNDGKTFNFANYNDRVKLGQLMIDQLYDKKK</sequence>
<proteinExistence type="predicted"/>
<dbReference type="InterPro" id="IPR028994">
    <property type="entry name" value="Integrin_alpha_N"/>
</dbReference>
<dbReference type="InterPro" id="IPR031325">
    <property type="entry name" value="RHS_repeat"/>
</dbReference>
<evidence type="ECO:0000256" key="4">
    <source>
        <dbReference type="SAM" id="MobiDB-lite"/>
    </source>
</evidence>
<dbReference type="GO" id="GO:0005576">
    <property type="term" value="C:extracellular region"/>
    <property type="evidence" value="ECO:0007669"/>
    <property type="project" value="UniProtKB-SubCell"/>
</dbReference>
<dbReference type="Pfam" id="PF05593">
    <property type="entry name" value="RHS_repeat"/>
    <property type="match status" value="1"/>
</dbReference>
<dbReference type="SUPFAM" id="SSF69318">
    <property type="entry name" value="Integrin alpha N-terminal domain"/>
    <property type="match status" value="1"/>
</dbReference>
<feature type="region of interest" description="Disordered" evidence="4">
    <location>
        <begin position="2903"/>
        <end position="2937"/>
    </location>
</feature>
<name>A0A8J2UJ27_9BACT</name>
<dbReference type="Pfam" id="PF03534">
    <property type="entry name" value="SpvB"/>
    <property type="match status" value="1"/>
</dbReference>
<evidence type="ECO:0000256" key="2">
    <source>
        <dbReference type="ARBA" id="ARBA00022525"/>
    </source>
</evidence>
<protein>
    <recommendedName>
        <fullName evidence="6">Insecticide toxin TcdB middle/N-terminal domain-containing protein</fullName>
    </recommendedName>
</protein>
<dbReference type="InterPro" id="IPR006530">
    <property type="entry name" value="YD"/>
</dbReference>
<dbReference type="NCBIfam" id="TIGR03696">
    <property type="entry name" value="Rhs_assc_core"/>
    <property type="match status" value="1"/>
</dbReference>
<evidence type="ECO:0000313" key="7">
    <source>
        <dbReference type="EMBL" id="GGB25045.1"/>
    </source>
</evidence>
<evidence type="ECO:0000259" key="6">
    <source>
        <dbReference type="Pfam" id="PF12256"/>
    </source>
</evidence>
<feature type="chain" id="PRO_5035327438" description="Insecticide toxin TcdB middle/N-terminal domain-containing protein" evidence="5">
    <location>
        <begin position="24"/>
        <end position="3313"/>
    </location>
</feature>
<feature type="region of interest" description="Disordered" evidence="4">
    <location>
        <begin position="29"/>
        <end position="48"/>
    </location>
</feature>
<dbReference type="GO" id="GO:0005737">
    <property type="term" value="C:cytoplasm"/>
    <property type="evidence" value="ECO:0007669"/>
    <property type="project" value="InterPro"/>
</dbReference>
<dbReference type="InterPro" id="IPR022045">
    <property type="entry name" value="TcdB_toxin_mid/N"/>
</dbReference>
<dbReference type="RefSeq" id="WP_188938061.1">
    <property type="nucleotide sequence ID" value="NZ_BMJC01000008.1"/>
</dbReference>
<organism evidence="7 8">
    <name type="scientific">Puia dinghuensis</name>
    <dbReference type="NCBI Taxonomy" id="1792502"/>
    <lineage>
        <taxon>Bacteria</taxon>
        <taxon>Pseudomonadati</taxon>
        <taxon>Bacteroidota</taxon>
        <taxon>Chitinophagia</taxon>
        <taxon>Chitinophagales</taxon>
        <taxon>Chitinophagaceae</taxon>
        <taxon>Puia</taxon>
    </lineage>
</organism>
<dbReference type="NCBIfam" id="TIGR01643">
    <property type="entry name" value="YD_repeat_2x"/>
    <property type="match status" value="1"/>
</dbReference>
<reference evidence="7" key="2">
    <citation type="submission" date="2020-09" db="EMBL/GenBank/DDBJ databases">
        <authorList>
            <person name="Sun Q."/>
            <person name="Zhou Y."/>
        </authorList>
    </citation>
    <scope>NUCLEOTIDE SEQUENCE</scope>
    <source>
        <strain evidence="7">CGMCC 1.15448</strain>
    </source>
</reference>
<dbReference type="InterPro" id="IPR022385">
    <property type="entry name" value="Rhs_assc_core"/>
</dbReference>
<evidence type="ECO:0000313" key="8">
    <source>
        <dbReference type="Proteomes" id="UP000607559"/>
    </source>
</evidence>
<dbReference type="Pfam" id="PF12256">
    <property type="entry name" value="TcdB_toxin_midN"/>
    <property type="match status" value="1"/>
</dbReference>
<evidence type="ECO:0000256" key="3">
    <source>
        <dbReference type="ARBA" id="ARBA00023026"/>
    </source>
</evidence>
<dbReference type="PANTHER" id="PTHR32305:SF15">
    <property type="entry name" value="PROTEIN RHSA-RELATED"/>
    <property type="match status" value="1"/>
</dbReference>
<evidence type="ECO:0000256" key="5">
    <source>
        <dbReference type="SAM" id="SignalP"/>
    </source>
</evidence>
<dbReference type="InterPro" id="IPR003284">
    <property type="entry name" value="Sal_SpvB"/>
</dbReference>
<dbReference type="InterPro" id="IPR050708">
    <property type="entry name" value="T6SS_VgrG/RHS"/>
</dbReference>
<gene>
    <name evidence="7" type="ORF">GCM10011511_56240</name>
</gene>
<feature type="signal peptide" evidence="5">
    <location>
        <begin position="1"/>
        <end position="23"/>
    </location>
</feature>